<protein>
    <submittedName>
        <fullName evidence="2">Uncharacterized protein</fullName>
    </submittedName>
</protein>
<accession>A0AAJ0BKI7</accession>
<evidence type="ECO:0000256" key="1">
    <source>
        <dbReference type="SAM" id="MobiDB-lite"/>
    </source>
</evidence>
<reference evidence="2" key="1">
    <citation type="submission" date="2023-06" db="EMBL/GenBank/DDBJ databases">
        <title>Genome-scale phylogeny and comparative genomics of the fungal order Sordariales.</title>
        <authorList>
            <consortium name="Lawrence Berkeley National Laboratory"/>
            <person name="Hensen N."/>
            <person name="Bonometti L."/>
            <person name="Westerberg I."/>
            <person name="Brannstrom I.O."/>
            <person name="Guillou S."/>
            <person name="Cros-Aarteil S."/>
            <person name="Calhoun S."/>
            <person name="Haridas S."/>
            <person name="Kuo A."/>
            <person name="Mondo S."/>
            <person name="Pangilinan J."/>
            <person name="Riley R."/>
            <person name="Labutti K."/>
            <person name="Andreopoulos B."/>
            <person name="Lipzen A."/>
            <person name="Chen C."/>
            <person name="Yanf M."/>
            <person name="Daum C."/>
            <person name="Ng V."/>
            <person name="Clum A."/>
            <person name="Steindorff A."/>
            <person name="Ohm R."/>
            <person name="Martin F."/>
            <person name="Silar P."/>
            <person name="Natvig D."/>
            <person name="Lalanne C."/>
            <person name="Gautier V."/>
            <person name="Ament-Velasquez S.L."/>
            <person name="Kruys A."/>
            <person name="Hutchinson M.I."/>
            <person name="Powell A.J."/>
            <person name="Barry K."/>
            <person name="Miller A.N."/>
            <person name="Grigoriev I.V."/>
            <person name="Debuchy R."/>
            <person name="Gladieux P."/>
            <person name="Thoren M.H."/>
            <person name="Johannesson H."/>
        </authorList>
    </citation>
    <scope>NUCLEOTIDE SEQUENCE</scope>
    <source>
        <strain evidence="2">PSN4</strain>
    </source>
</reference>
<name>A0AAJ0BKI7_9PEZI</name>
<proteinExistence type="predicted"/>
<keyword evidence="3" id="KW-1185">Reference proteome</keyword>
<dbReference type="EMBL" id="MU839828">
    <property type="protein sequence ID" value="KAK1759950.1"/>
    <property type="molecule type" value="Genomic_DNA"/>
</dbReference>
<evidence type="ECO:0000313" key="3">
    <source>
        <dbReference type="Proteomes" id="UP001239445"/>
    </source>
</evidence>
<gene>
    <name evidence="2" type="ORF">QBC47DRAFT_458132</name>
</gene>
<feature type="region of interest" description="Disordered" evidence="1">
    <location>
        <begin position="205"/>
        <end position="224"/>
    </location>
</feature>
<organism evidence="2 3">
    <name type="scientific">Echria macrotheca</name>
    <dbReference type="NCBI Taxonomy" id="438768"/>
    <lineage>
        <taxon>Eukaryota</taxon>
        <taxon>Fungi</taxon>
        <taxon>Dikarya</taxon>
        <taxon>Ascomycota</taxon>
        <taxon>Pezizomycotina</taxon>
        <taxon>Sordariomycetes</taxon>
        <taxon>Sordariomycetidae</taxon>
        <taxon>Sordariales</taxon>
        <taxon>Schizotheciaceae</taxon>
        <taxon>Echria</taxon>
    </lineage>
</organism>
<dbReference type="Proteomes" id="UP001239445">
    <property type="component" value="Unassembled WGS sequence"/>
</dbReference>
<comment type="caution">
    <text evidence="2">The sequence shown here is derived from an EMBL/GenBank/DDBJ whole genome shotgun (WGS) entry which is preliminary data.</text>
</comment>
<sequence length="256" mass="26970">MHLVGSTCFVDFDKTISTADGDFTWQAFKNEIEPIPIFKVRMWPSSLTKQSALWRNGSAFDSRSKGYPFKSGGGQVSIFCSVPMTAYPGEWHVFHILFLFTQPSHGTNNDPGDLSPGEPAACCRLSTSTSVAAISCVAAGPERITSVTSSAPGAVPLTQPGCEEGSEYPRCEWFGGGGGGGNGICSWRVGAYLVVVLGELDTIERTGEGVGGEGPSDEEDGNVSGKHSCLGFGLTIGVKDGKLFVEVPLCNVFGVN</sequence>
<dbReference type="AlphaFoldDB" id="A0AAJ0BKI7"/>
<evidence type="ECO:0000313" key="2">
    <source>
        <dbReference type="EMBL" id="KAK1759950.1"/>
    </source>
</evidence>